<evidence type="ECO:0000256" key="1">
    <source>
        <dbReference type="ARBA" id="ARBA00004613"/>
    </source>
</evidence>
<dbReference type="Pfam" id="PF00019">
    <property type="entry name" value="TGF_beta"/>
    <property type="match status" value="1"/>
</dbReference>
<dbReference type="SMART" id="SM00204">
    <property type="entry name" value="TGFB"/>
    <property type="match status" value="1"/>
</dbReference>
<keyword evidence="6" id="KW-1015">Disulfide bond</keyword>
<comment type="similarity">
    <text evidence="2 8">Belongs to the TGF-beta family.</text>
</comment>
<evidence type="ECO:0000256" key="8">
    <source>
        <dbReference type="RuleBase" id="RU000354"/>
    </source>
</evidence>
<dbReference type="PANTHER" id="PTHR11848:SF308">
    <property type="entry name" value="BMP-LIKE PROTEIN UNC-129"/>
    <property type="match status" value="1"/>
</dbReference>
<dbReference type="GO" id="GO:0008083">
    <property type="term" value="F:growth factor activity"/>
    <property type="evidence" value="ECO:0007669"/>
    <property type="project" value="UniProtKB-KW"/>
</dbReference>
<dbReference type="CDD" id="cd13765">
    <property type="entry name" value="TGF_beta_ADMP"/>
    <property type="match status" value="1"/>
</dbReference>
<dbReference type="SUPFAM" id="SSF57501">
    <property type="entry name" value="Cystine-knot cytokines"/>
    <property type="match status" value="1"/>
</dbReference>
<dbReference type="Gene3D" id="2.60.120.970">
    <property type="match status" value="1"/>
</dbReference>
<dbReference type="EMBL" id="CAXIEN010000037">
    <property type="protein sequence ID" value="CAL1269025.1"/>
    <property type="molecule type" value="Genomic_DNA"/>
</dbReference>
<evidence type="ECO:0000313" key="10">
    <source>
        <dbReference type="EMBL" id="CAL1269025.1"/>
    </source>
</evidence>
<gene>
    <name evidence="10" type="ORF">LARSCL_LOCUS4523</name>
</gene>
<name>A0AAV1ZBU3_9ARAC</name>
<dbReference type="Pfam" id="PF00688">
    <property type="entry name" value="TGFb_propeptide"/>
    <property type="match status" value="1"/>
</dbReference>
<evidence type="ECO:0000256" key="3">
    <source>
        <dbReference type="ARBA" id="ARBA00022525"/>
    </source>
</evidence>
<dbReference type="AlphaFoldDB" id="A0AAV1ZBU3"/>
<evidence type="ECO:0000256" key="4">
    <source>
        <dbReference type="ARBA" id="ARBA00022729"/>
    </source>
</evidence>
<dbReference type="PROSITE" id="PS51362">
    <property type="entry name" value="TGF_BETA_2"/>
    <property type="match status" value="1"/>
</dbReference>
<evidence type="ECO:0000256" key="5">
    <source>
        <dbReference type="ARBA" id="ARBA00023030"/>
    </source>
</evidence>
<dbReference type="PANTHER" id="PTHR11848">
    <property type="entry name" value="TGF-BETA FAMILY"/>
    <property type="match status" value="1"/>
</dbReference>
<comment type="caution">
    <text evidence="10">The sequence shown here is derived from an EMBL/GenBank/DDBJ whole genome shotgun (WGS) entry which is preliminary data.</text>
</comment>
<protein>
    <recommendedName>
        <fullName evidence="9">TGF-beta family profile domain-containing protein</fullName>
    </recommendedName>
</protein>
<evidence type="ECO:0000259" key="9">
    <source>
        <dbReference type="PROSITE" id="PS51362"/>
    </source>
</evidence>
<feature type="domain" description="TGF-beta family profile" evidence="9">
    <location>
        <begin position="276"/>
        <end position="397"/>
    </location>
</feature>
<organism evidence="10 11">
    <name type="scientific">Larinioides sclopetarius</name>
    <dbReference type="NCBI Taxonomy" id="280406"/>
    <lineage>
        <taxon>Eukaryota</taxon>
        <taxon>Metazoa</taxon>
        <taxon>Ecdysozoa</taxon>
        <taxon>Arthropoda</taxon>
        <taxon>Chelicerata</taxon>
        <taxon>Arachnida</taxon>
        <taxon>Araneae</taxon>
        <taxon>Araneomorphae</taxon>
        <taxon>Entelegynae</taxon>
        <taxon>Araneoidea</taxon>
        <taxon>Araneidae</taxon>
        <taxon>Larinioides</taxon>
    </lineage>
</organism>
<dbReference type="GO" id="GO:0005125">
    <property type="term" value="F:cytokine activity"/>
    <property type="evidence" value="ECO:0007669"/>
    <property type="project" value="TreeGrafter"/>
</dbReference>
<evidence type="ECO:0000313" key="11">
    <source>
        <dbReference type="Proteomes" id="UP001497382"/>
    </source>
</evidence>
<keyword evidence="5 8" id="KW-0339">Growth factor</keyword>
<keyword evidence="4" id="KW-0732">Signal</keyword>
<dbReference type="InterPro" id="IPR001839">
    <property type="entry name" value="TGF-b_C"/>
</dbReference>
<sequence>MRPEGGSAPSPSRCCSPTTTMAVCDRSGSLLLLLLVILSSGTDGTSLDRLLEVLQGVPGTLQRGPRNAPPRYMLDLYRSVAAPDGLTVSPPPHSANVVRCFADRESRHRSHFFFNVSSDKTDKLLAAEFHVFKMKPRIKDRRKAKTLKSQLLELKVYQVLPPSKTKKKRRRKLLETRRVSVHSTGWEIFSVKEAVADWIKNNEVNLGLSISVRSLDDEPVPRGIVRFARGNHSDRQPLLVLFVDDSRKSTGTFTLQGGYHSLSASNKSSSSTDVSRTKRGDITGMLSHHTKNESCSRHDLYIDFERIGWAAWIISPKGYNAYQCKGNCHFPLGQNQRPTNHATVQSIAHELGLTQAVKLPCCVPDRLVAISLLYFDEYGNVILKQYDDMVAAGCGCH</sequence>
<dbReference type="Proteomes" id="UP001497382">
    <property type="component" value="Unassembled WGS sequence"/>
</dbReference>
<evidence type="ECO:0000256" key="2">
    <source>
        <dbReference type="ARBA" id="ARBA00006656"/>
    </source>
</evidence>
<dbReference type="PROSITE" id="PS00250">
    <property type="entry name" value="TGF_BETA_1"/>
    <property type="match status" value="1"/>
</dbReference>
<dbReference type="Gene3D" id="2.10.90.10">
    <property type="entry name" value="Cystine-knot cytokines"/>
    <property type="match status" value="1"/>
</dbReference>
<comment type="subcellular location">
    <subcellularLocation>
        <location evidence="1">Secreted</location>
    </subcellularLocation>
</comment>
<dbReference type="FunFam" id="2.10.90.10:FF:000001">
    <property type="entry name" value="Bone morphogenetic protein 4"/>
    <property type="match status" value="1"/>
</dbReference>
<evidence type="ECO:0000256" key="6">
    <source>
        <dbReference type="ARBA" id="ARBA00023157"/>
    </source>
</evidence>
<proteinExistence type="inferred from homology"/>
<keyword evidence="7" id="KW-0325">Glycoprotein</keyword>
<dbReference type="InterPro" id="IPR029034">
    <property type="entry name" value="Cystine-knot_cytokine"/>
</dbReference>
<dbReference type="GO" id="GO:0005615">
    <property type="term" value="C:extracellular space"/>
    <property type="evidence" value="ECO:0007669"/>
    <property type="project" value="TreeGrafter"/>
</dbReference>
<dbReference type="InterPro" id="IPR017948">
    <property type="entry name" value="TGFb_CS"/>
</dbReference>
<keyword evidence="11" id="KW-1185">Reference proteome</keyword>
<evidence type="ECO:0000256" key="7">
    <source>
        <dbReference type="ARBA" id="ARBA00023180"/>
    </source>
</evidence>
<dbReference type="InterPro" id="IPR001111">
    <property type="entry name" value="TGF-b_propeptide"/>
</dbReference>
<keyword evidence="3" id="KW-0964">Secreted</keyword>
<accession>A0AAV1ZBU3</accession>
<dbReference type="InterPro" id="IPR015615">
    <property type="entry name" value="TGF-beta-rel"/>
</dbReference>
<reference evidence="10 11" key="1">
    <citation type="submission" date="2024-04" db="EMBL/GenBank/DDBJ databases">
        <authorList>
            <person name="Rising A."/>
            <person name="Reimegard J."/>
            <person name="Sonavane S."/>
            <person name="Akerstrom W."/>
            <person name="Nylinder S."/>
            <person name="Hedman E."/>
            <person name="Kallberg Y."/>
        </authorList>
    </citation>
    <scope>NUCLEOTIDE SEQUENCE [LARGE SCALE GENOMIC DNA]</scope>
</reference>